<evidence type="ECO:0000256" key="2">
    <source>
        <dbReference type="ARBA" id="ARBA00001946"/>
    </source>
</evidence>
<dbReference type="EC" id="3.1.3.16" evidence="4"/>
<dbReference type="PROSITE" id="PS51746">
    <property type="entry name" value="PPM_2"/>
    <property type="match status" value="1"/>
</dbReference>
<feature type="region of interest" description="Disordered" evidence="11">
    <location>
        <begin position="396"/>
        <end position="428"/>
    </location>
</feature>
<evidence type="ECO:0000256" key="7">
    <source>
        <dbReference type="ARBA" id="ARBA00022912"/>
    </source>
</evidence>
<dbReference type="PANTHER" id="PTHR13832:SF565">
    <property type="entry name" value="AT28366P-RELATED"/>
    <property type="match status" value="1"/>
</dbReference>
<evidence type="ECO:0000256" key="3">
    <source>
        <dbReference type="ARBA" id="ARBA00006702"/>
    </source>
</evidence>
<dbReference type="SUPFAM" id="SSF81606">
    <property type="entry name" value="PP2C-like"/>
    <property type="match status" value="1"/>
</dbReference>
<comment type="catalytic activity">
    <reaction evidence="9">
        <text>O-phospho-L-threonyl-[protein] + H2O = L-threonyl-[protein] + phosphate</text>
        <dbReference type="Rhea" id="RHEA:47004"/>
        <dbReference type="Rhea" id="RHEA-COMP:11060"/>
        <dbReference type="Rhea" id="RHEA-COMP:11605"/>
        <dbReference type="ChEBI" id="CHEBI:15377"/>
        <dbReference type="ChEBI" id="CHEBI:30013"/>
        <dbReference type="ChEBI" id="CHEBI:43474"/>
        <dbReference type="ChEBI" id="CHEBI:61977"/>
        <dbReference type="EC" id="3.1.3.16"/>
    </reaction>
    <physiologicalReaction direction="left-to-right" evidence="9">
        <dbReference type="Rhea" id="RHEA:47005"/>
    </physiologicalReaction>
</comment>
<reference evidence="14" key="1">
    <citation type="submission" date="2016-05" db="EMBL/GenBank/DDBJ databases">
        <title>Comparative genomics of biotechnologically important yeasts.</title>
        <authorList>
            <consortium name="DOE Joint Genome Institute"/>
            <person name="Riley R."/>
            <person name="Haridas S."/>
            <person name="Wolfe K.H."/>
            <person name="Lopes M.R."/>
            <person name="Hittinger C.T."/>
            <person name="Goker M."/>
            <person name="Salamov A."/>
            <person name="Wisecaver J."/>
            <person name="Long T.M."/>
            <person name="Aerts A.L."/>
            <person name="Barry K."/>
            <person name="Choi C."/>
            <person name="Clum A."/>
            <person name="Coughlan A.Y."/>
            <person name="Deshpande S."/>
            <person name="Douglass A.P."/>
            <person name="Hanson S.J."/>
            <person name="Klenk H.-P."/>
            <person name="Labutti K."/>
            <person name="Lapidus A."/>
            <person name="Lindquist E."/>
            <person name="Lipzen A."/>
            <person name="Meier-Kolthoff J.P."/>
            <person name="Ohm R.A."/>
            <person name="Otillar R.P."/>
            <person name="Pangilinan J."/>
            <person name="Peng Y."/>
            <person name="Rokas A."/>
            <person name="Rosa C.A."/>
            <person name="Scheuner C."/>
            <person name="Sibirny A.A."/>
            <person name="Slot J.C."/>
            <person name="Stielow J.B."/>
            <person name="Sun H."/>
            <person name="Kurtzman C.P."/>
            <person name="Blackwell M."/>
            <person name="Grigoriev I.V."/>
            <person name="Jeffries T.W."/>
        </authorList>
    </citation>
    <scope>NUCLEOTIDE SEQUENCE [LARGE SCALE GENOMIC DNA]</scope>
    <source>
        <strain evidence="14">NRRL Y-12698</strain>
    </source>
</reference>
<keyword evidence="14" id="KW-1185">Reference proteome</keyword>
<comment type="cofactor">
    <cofactor evidence="1">
        <name>Mn(2+)</name>
        <dbReference type="ChEBI" id="CHEBI:29035"/>
    </cofactor>
</comment>
<evidence type="ECO:0000256" key="4">
    <source>
        <dbReference type="ARBA" id="ARBA00013081"/>
    </source>
</evidence>
<keyword evidence="5" id="KW-0479">Metal-binding</keyword>
<dbReference type="GO" id="GO:0004722">
    <property type="term" value="F:protein serine/threonine phosphatase activity"/>
    <property type="evidence" value="ECO:0007669"/>
    <property type="project" value="UniProtKB-EC"/>
</dbReference>
<sequence length="428" mass="46213">MGQILSQPVTEKTSEEGADKYLAYGLSCMQGWRVSMEDAHSTVLNLNAEDASKDHVAFFGVYDGHGGEKVALFTGDHLHEVIRQTEAFQNQNYIQALRDGFMGMDRAILDDTVMKHDESGCAATSAIITKDKIICGNAGDSRTIMSINGQAKALSYDHKPTNQGESMRIYNAGSYVDGGRVNGNLALSRAIGDFEFKRKTNIPPELQAVTANPDVIEHTLSAEDEFIVLACDGIWDCLSSQQVVEVVRRGIQDDKTLIEICEILMEICLAPNTGGAGIGCDNMSVCVVALLQGTQTLEEWHVAMKAKIAKDGIVSAPYADLSRDLYGSEHSFGSEDATPRAPAGPVAGAPLGFSLEELLARDAVRIENGAVYFDQSAAADLMANFGIGGPLSAFINNDDEESEAEAQIKEIEEDESKKEETDDDEVAK</sequence>
<dbReference type="GO" id="GO:1904289">
    <property type="term" value="P:regulation of mitotic DNA damage checkpoint"/>
    <property type="evidence" value="ECO:0007669"/>
    <property type="project" value="UniProtKB-ARBA"/>
</dbReference>
<dbReference type="RefSeq" id="XP_018984346.1">
    <property type="nucleotide sequence ID" value="XM_019129169.1"/>
</dbReference>
<dbReference type="InterPro" id="IPR015655">
    <property type="entry name" value="PP2C"/>
</dbReference>
<evidence type="ECO:0000256" key="6">
    <source>
        <dbReference type="ARBA" id="ARBA00022801"/>
    </source>
</evidence>
<evidence type="ECO:0000313" key="14">
    <source>
        <dbReference type="Proteomes" id="UP000094336"/>
    </source>
</evidence>
<dbReference type="CDD" id="cd00143">
    <property type="entry name" value="PP2Cc"/>
    <property type="match status" value="1"/>
</dbReference>
<dbReference type="SMART" id="SM00332">
    <property type="entry name" value="PP2Cc"/>
    <property type="match status" value="1"/>
</dbReference>
<keyword evidence="8" id="KW-0464">Manganese</keyword>
<dbReference type="Gene3D" id="3.60.40.10">
    <property type="entry name" value="PPM-type phosphatase domain"/>
    <property type="match status" value="1"/>
</dbReference>
<dbReference type="Pfam" id="PF00481">
    <property type="entry name" value="PP2C"/>
    <property type="match status" value="1"/>
</dbReference>
<dbReference type="InterPro" id="IPR000222">
    <property type="entry name" value="PP2C_BS"/>
</dbReference>
<evidence type="ECO:0000313" key="13">
    <source>
        <dbReference type="EMBL" id="ODQ79018.1"/>
    </source>
</evidence>
<evidence type="ECO:0000256" key="10">
    <source>
        <dbReference type="RuleBase" id="RU003465"/>
    </source>
</evidence>
<feature type="domain" description="PPM-type phosphatase" evidence="12">
    <location>
        <begin position="23"/>
        <end position="290"/>
    </location>
</feature>
<name>A0A1E3QN05_9ASCO</name>
<evidence type="ECO:0000256" key="8">
    <source>
        <dbReference type="ARBA" id="ARBA00023211"/>
    </source>
</evidence>
<gene>
    <name evidence="13" type="ORF">BABINDRAFT_162089</name>
</gene>
<keyword evidence="6 10" id="KW-0378">Hydrolase</keyword>
<dbReference type="InterPro" id="IPR001932">
    <property type="entry name" value="PPM-type_phosphatase-like_dom"/>
</dbReference>
<dbReference type="AlphaFoldDB" id="A0A1E3QN05"/>
<evidence type="ECO:0000256" key="5">
    <source>
        <dbReference type="ARBA" id="ARBA00022723"/>
    </source>
</evidence>
<comment type="cofactor">
    <cofactor evidence="2">
        <name>Mg(2+)</name>
        <dbReference type="ChEBI" id="CHEBI:18420"/>
    </cofactor>
</comment>
<keyword evidence="7 10" id="KW-0904">Protein phosphatase</keyword>
<dbReference type="GO" id="GO:1903753">
    <property type="term" value="P:negative regulation of p38MAPK cascade"/>
    <property type="evidence" value="ECO:0007669"/>
    <property type="project" value="UniProtKB-ARBA"/>
</dbReference>
<feature type="compositionally biased region" description="Basic and acidic residues" evidence="11">
    <location>
        <begin position="406"/>
        <end position="428"/>
    </location>
</feature>
<dbReference type="GO" id="GO:0046872">
    <property type="term" value="F:metal ion binding"/>
    <property type="evidence" value="ECO:0007669"/>
    <property type="project" value="UniProtKB-KW"/>
</dbReference>
<protein>
    <recommendedName>
        <fullName evidence="4">protein-serine/threonine phosphatase</fullName>
        <ecNumber evidence="4">3.1.3.16</ecNumber>
    </recommendedName>
</protein>
<dbReference type="FunFam" id="3.60.40.10:FF:000016">
    <property type="entry name" value="Protein phosphatase 2C"/>
    <property type="match status" value="1"/>
</dbReference>
<dbReference type="PROSITE" id="PS01032">
    <property type="entry name" value="PPM_1"/>
    <property type="match status" value="1"/>
</dbReference>
<dbReference type="GeneID" id="30147022"/>
<dbReference type="Proteomes" id="UP000094336">
    <property type="component" value="Unassembled WGS sequence"/>
</dbReference>
<dbReference type="STRING" id="984486.A0A1E3QN05"/>
<dbReference type="InterPro" id="IPR036457">
    <property type="entry name" value="PPM-type-like_dom_sf"/>
</dbReference>
<organism evidence="13 14">
    <name type="scientific">Babjeviella inositovora NRRL Y-12698</name>
    <dbReference type="NCBI Taxonomy" id="984486"/>
    <lineage>
        <taxon>Eukaryota</taxon>
        <taxon>Fungi</taxon>
        <taxon>Dikarya</taxon>
        <taxon>Ascomycota</taxon>
        <taxon>Saccharomycotina</taxon>
        <taxon>Pichiomycetes</taxon>
        <taxon>Serinales incertae sedis</taxon>
        <taxon>Babjeviella</taxon>
    </lineage>
</organism>
<comment type="similarity">
    <text evidence="3 10">Belongs to the PP2C family.</text>
</comment>
<accession>A0A1E3QN05</accession>
<evidence type="ECO:0000256" key="11">
    <source>
        <dbReference type="SAM" id="MobiDB-lite"/>
    </source>
</evidence>
<dbReference type="EMBL" id="KV454433">
    <property type="protein sequence ID" value="ODQ79018.1"/>
    <property type="molecule type" value="Genomic_DNA"/>
</dbReference>
<evidence type="ECO:0000256" key="1">
    <source>
        <dbReference type="ARBA" id="ARBA00001936"/>
    </source>
</evidence>
<dbReference type="PANTHER" id="PTHR13832">
    <property type="entry name" value="PROTEIN PHOSPHATASE 2C"/>
    <property type="match status" value="1"/>
</dbReference>
<dbReference type="OrthoDB" id="10264738at2759"/>
<proteinExistence type="inferred from homology"/>
<evidence type="ECO:0000259" key="12">
    <source>
        <dbReference type="PROSITE" id="PS51746"/>
    </source>
</evidence>
<evidence type="ECO:0000256" key="9">
    <source>
        <dbReference type="ARBA" id="ARBA00048832"/>
    </source>
</evidence>